<comment type="subcellular location">
    <subcellularLocation>
        <location evidence="2">Cytoplasm</location>
    </subcellularLocation>
    <subcellularLocation>
        <location evidence="3">Endoplasmic reticulum membrane</location>
    </subcellularLocation>
    <subcellularLocation>
        <location evidence="1">Golgi apparatus membrane</location>
    </subcellularLocation>
</comment>
<dbReference type="AlphaFoldDB" id="F0WQ46"/>
<dbReference type="InterPro" id="IPR050550">
    <property type="entry name" value="SEC23_SEC24_subfamily"/>
</dbReference>
<dbReference type="GO" id="GO:0006886">
    <property type="term" value="P:intracellular protein transport"/>
    <property type="evidence" value="ECO:0007669"/>
    <property type="project" value="InterPro"/>
</dbReference>
<dbReference type="InterPro" id="IPR036465">
    <property type="entry name" value="vWFA_dom_sf"/>
</dbReference>
<evidence type="ECO:0000256" key="2">
    <source>
        <dbReference type="ARBA" id="ARBA00004496"/>
    </source>
</evidence>
<feature type="domain" description="Sec23/Sec24 beta-sandwich" evidence="17">
    <location>
        <begin position="618"/>
        <end position="702"/>
    </location>
</feature>
<evidence type="ECO:0000256" key="4">
    <source>
        <dbReference type="ARBA" id="ARBA00008334"/>
    </source>
</evidence>
<dbReference type="GO" id="GO:0030127">
    <property type="term" value="C:COPII vesicle coat"/>
    <property type="evidence" value="ECO:0007669"/>
    <property type="project" value="InterPro"/>
</dbReference>
<dbReference type="GO" id="GO:0000149">
    <property type="term" value="F:SNARE binding"/>
    <property type="evidence" value="ECO:0007669"/>
    <property type="project" value="TreeGrafter"/>
</dbReference>
<evidence type="ECO:0000256" key="5">
    <source>
        <dbReference type="ARBA" id="ARBA00022448"/>
    </source>
</evidence>
<name>F0WQ46_9STRA</name>
<dbReference type="Pfam" id="PF04811">
    <property type="entry name" value="Sec23_trunk"/>
    <property type="match status" value="1"/>
</dbReference>
<evidence type="ECO:0000259" key="17">
    <source>
        <dbReference type="Pfam" id="PF08033"/>
    </source>
</evidence>
<evidence type="ECO:0000313" key="18">
    <source>
        <dbReference type="EMBL" id="CCA23451.1"/>
    </source>
</evidence>
<keyword evidence="5" id="KW-0813">Transport</keyword>
<gene>
    <name evidence="18" type="primary">AlNc14C194G8526</name>
    <name evidence="18" type="ORF">ALNC14_095950</name>
</gene>
<dbReference type="InterPro" id="IPR012990">
    <property type="entry name" value="Beta-sandwich_Sec23_24"/>
</dbReference>
<evidence type="ECO:0000259" key="16">
    <source>
        <dbReference type="Pfam" id="PF04815"/>
    </source>
</evidence>
<reference evidence="18" key="2">
    <citation type="submission" date="2011-02" db="EMBL/GenBank/DDBJ databases">
        <authorList>
            <person name="MacLean D."/>
        </authorList>
    </citation>
    <scope>NUCLEOTIDE SEQUENCE</scope>
</reference>
<keyword evidence="7" id="KW-0256">Endoplasmic reticulum</keyword>
<keyword evidence="9" id="KW-0653">Protein transport</keyword>
<evidence type="ECO:0000256" key="3">
    <source>
        <dbReference type="ARBA" id="ARBA00004586"/>
    </source>
</evidence>
<dbReference type="SUPFAM" id="SSF82754">
    <property type="entry name" value="C-terminal, gelsolin-like domain of Sec23/24"/>
    <property type="match status" value="1"/>
</dbReference>
<feature type="region of interest" description="Disordered" evidence="12">
    <location>
        <begin position="1"/>
        <end position="142"/>
    </location>
</feature>
<evidence type="ECO:0000259" key="13">
    <source>
        <dbReference type="Pfam" id="PF00626"/>
    </source>
</evidence>
<keyword evidence="8" id="KW-0931">ER-Golgi transport</keyword>
<dbReference type="InterPro" id="IPR029006">
    <property type="entry name" value="ADF-H/Gelsolin-like_dom_sf"/>
</dbReference>
<feature type="compositionally biased region" description="Low complexity" evidence="12">
    <location>
        <begin position="43"/>
        <end position="60"/>
    </location>
</feature>
<evidence type="ECO:0000256" key="11">
    <source>
        <dbReference type="ARBA" id="ARBA00023136"/>
    </source>
</evidence>
<feature type="domain" description="Gelsolin-like" evidence="13">
    <location>
        <begin position="856"/>
        <end position="914"/>
    </location>
</feature>
<keyword evidence="10" id="KW-0333">Golgi apparatus</keyword>
<dbReference type="CDD" id="cd01479">
    <property type="entry name" value="Sec24-like"/>
    <property type="match status" value="1"/>
</dbReference>
<keyword evidence="11" id="KW-0472">Membrane</keyword>
<evidence type="ECO:0000259" key="15">
    <source>
        <dbReference type="Pfam" id="PF04811"/>
    </source>
</evidence>
<dbReference type="SUPFAM" id="SSF53300">
    <property type="entry name" value="vWA-like"/>
    <property type="match status" value="1"/>
</dbReference>
<feature type="compositionally biased region" description="Polar residues" evidence="12">
    <location>
        <begin position="106"/>
        <end position="115"/>
    </location>
</feature>
<dbReference type="GO" id="GO:0070971">
    <property type="term" value="C:endoplasmic reticulum exit site"/>
    <property type="evidence" value="ECO:0007669"/>
    <property type="project" value="TreeGrafter"/>
</dbReference>
<sequence length="989" mass="108866">MLPPNRQFMARGGPQNPPPHTSPPTQSIEPSTAPKGTEIGFRPFHAAPNANTNPNSALPNRNAFDTTRAPMSDRGGDVHQSFSQMALGGLPRGAMQMGYPRPSGPLSMTPSSGFQQPPRSSPGMKPPPPMNMPHSGPRGPPIGHNAQASAPFRTPNAPPIQPGGFQSGQVMGHPTGMANVMGPNAGMRPPPGPLNVPPMKQEGPPSGTQSFMNVPASNFSSNELASGNFQQPEMTGSLPLQSDAISDELMASQCSPDFMRASVRVLPHSQDFCNRSHITIGVVIRPLAPQNQELDVINFGSTGVIRCRHCRTYINPFVQWVDNGRRWRCNLCGVSNDVASSYFCHLQSNQQRQDREERPELHKGSVEFVAPSEYMMRPPQPPCYVFVIDVSSPGIQALPVITLTIKEQLDHLPGSPRTRVGFVTFDSNVHFYNLKSSLKTPQMMVIADLEELFIPIPDELLVNLSESREVIDTLLDGLASIHQNTRNVESALGPAIRVAFKLMSSIGGKMLVFQSSIPSAGQGALRNRENPKLIGSDKEHALLNPVDMFYRTHAIDFCRQQVSVDTFLFASQYIDVATIGCLSRFSAGQVYYYPNFDARYDGIKLREELAHCLRRETGWEAVMRVRCTKGMRLANFYGNSFLRGPDLLALPTCDADASFAVEIVHSDTLLSSPTISIQAALLYTHSDGERRIRVHTICLPVTKLFAQVFRSVDVDTLSNLIAKNALETCLKTGLESARTRLHSQCTEIIRAYRNSGAYGSNNTTNMGHQLQLPESLQLLPLYIMSLLKNAAFRGGNDLNPDERCFLQYELNNMSVSASRTFIYPRLFALHALPPVAGFPEPNGANAGGVCAGKRRIVLPPILNLSVDRLVSDGIFLLEDSLALYLWIGRSVASMLLQSLFGVESMEGMDSRQMRLLKPHDAMSNRIHDVIEAIREENTPFMEVIVLREGDPTEGRLFWKLVEDRASFQGGTFSYAEFLGQLSRSCITAR</sequence>
<reference evidence="18" key="1">
    <citation type="journal article" date="2011" name="PLoS Biol.">
        <title>Gene gain and loss during evolution of obligate parasitism in the white rust pathogen of Arabidopsis thaliana.</title>
        <authorList>
            <person name="Kemen E."/>
            <person name="Gardiner A."/>
            <person name="Schultz-Larsen T."/>
            <person name="Kemen A.C."/>
            <person name="Balmuth A.L."/>
            <person name="Robert-Seilaniantz A."/>
            <person name="Bailey K."/>
            <person name="Holub E."/>
            <person name="Studholme D.J."/>
            <person name="Maclean D."/>
            <person name="Jones J.D."/>
        </authorList>
    </citation>
    <scope>NUCLEOTIDE SEQUENCE</scope>
</reference>
<dbReference type="GO" id="GO:0008270">
    <property type="term" value="F:zinc ion binding"/>
    <property type="evidence" value="ECO:0007669"/>
    <property type="project" value="InterPro"/>
</dbReference>
<evidence type="ECO:0000256" key="7">
    <source>
        <dbReference type="ARBA" id="ARBA00022824"/>
    </source>
</evidence>
<dbReference type="PANTHER" id="PTHR13803:SF39">
    <property type="entry name" value="SECRETORY 24AB, ISOFORM A"/>
    <property type="match status" value="1"/>
</dbReference>
<dbReference type="SUPFAM" id="SSF81995">
    <property type="entry name" value="beta-sandwich domain of Sec23/24"/>
    <property type="match status" value="1"/>
</dbReference>
<proteinExistence type="inferred from homology"/>
<evidence type="ECO:0000256" key="6">
    <source>
        <dbReference type="ARBA" id="ARBA00022490"/>
    </source>
</evidence>
<protein>
    <submittedName>
        <fullName evidence="18">Coatomer COPII putative</fullName>
    </submittedName>
</protein>
<evidence type="ECO:0000256" key="10">
    <source>
        <dbReference type="ARBA" id="ARBA00023034"/>
    </source>
</evidence>
<evidence type="ECO:0000256" key="8">
    <source>
        <dbReference type="ARBA" id="ARBA00022892"/>
    </source>
</evidence>
<dbReference type="Gene3D" id="3.40.20.10">
    <property type="entry name" value="Severin"/>
    <property type="match status" value="1"/>
</dbReference>
<dbReference type="InterPro" id="IPR036180">
    <property type="entry name" value="Gelsolin-like_dom_sf"/>
</dbReference>
<feature type="domain" description="Sec23/Sec24 trunk" evidence="15">
    <location>
        <begin position="379"/>
        <end position="611"/>
    </location>
</feature>
<dbReference type="InterPro" id="IPR006895">
    <property type="entry name" value="Znf_Sec23_Sec24"/>
</dbReference>
<dbReference type="InterPro" id="IPR036175">
    <property type="entry name" value="Sec23/24_helical_dom_sf"/>
</dbReference>
<evidence type="ECO:0000256" key="12">
    <source>
        <dbReference type="SAM" id="MobiDB-lite"/>
    </source>
</evidence>
<dbReference type="InterPro" id="IPR006896">
    <property type="entry name" value="Sec23/24_trunk_dom"/>
</dbReference>
<keyword evidence="6" id="KW-0963">Cytoplasm</keyword>
<dbReference type="Gene3D" id="2.60.40.1670">
    <property type="entry name" value="beta-sandwich domain of Sec23/24"/>
    <property type="match status" value="1"/>
</dbReference>
<dbReference type="Gene3D" id="2.30.30.380">
    <property type="entry name" value="Zn-finger domain of Sec23/24"/>
    <property type="match status" value="1"/>
</dbReference>
<comment type="similarity">
    <text evidence="4">Belongs to the SEC23/SEC24 family. SEC24 subfamily.</text>
</comment>
<dbReference type="InterPro" id="IPR036174">
    <property type="entry name" value="Znf_Sec23_Sec24_sf"/>
</dbReference>
<dbReference type="Pfam" id="PF08033">
    <property type="entry name" value="Sec23_BS"/>
    <property type="match status" value="1"/>
</dbReference>
<feature type="domain" description="Sec23/Sec24 helical" evidence="16">
    <location>
        <begin position="713"/>
        <end position="818"/>
    </location>
</feature>
<dbReference type="Pfam" id="PF04815">
    <property type="entry name" value="Sec23_helical"/>
    <property type="match status" value="1"/>
</dbReference>
<organism evidence="18">
    <name type="scientific">Albugo laibachii Nc14</name>
    <dbReference type="NCBI Taxonomy" id="890382"/>
    <lineage>
        <taxon>Eukaryota</taxon>
        <taxon>Sar</taxon>
        <taxon>Stramenopiles</taxon>
        <taxon>Oomycota</taxon>
        <taxon>Peronosporomycetes</taxon>
        <taxon>Albuginales</taxon>
        <taxon>Albuginaceae</taxon>
        <taxon>Albugo</taxon>
    </lineage>
</organism>
<dbReference type="InterPro" id="IPR041742">
    <property type="entry name" value="Sec24-like_trunk_dom"/>
</dbReference>
<dbReference type="Pfam" id="PF00626">
    <property type="entry name" value="Gelsolin"/>
    <property type="match status" value="1"/>
</dbReference>
<feature type="domain" description="Zinc finger Sec23/Sec24-type" evidence="14">
    <location>
        <begin position="305"/>
        <end position="342"/>
    </location>
</feature>
<dbReference type="Pfam" id="PF04810">
    <property type="entry name" value="zf-Sec23_Sec24"/>
    <property type="match status" value="1"/>
</dbReference>
<dbReference type="InterPro" id="IPR006900">
    <property type="entry name" value="Sec23/24_helical_dom"/>
</dbReference>
<dbReference type="GO" id="GO:0000139">
    <property type="term" value="C:Golgi membrane"/>
    <property type="evidence" value="ECO:0007669"/>
    <property type="project" value="UniProtKB-SubCell"/>
</dbReference>
<dbReference type="PANTHER" id="PTHR13803">
    <property type="entry name" value="SEC24-RELATED PROTEIN"/>
    <property type="match status" value="1"/>
</dbReference>
<evidence type="ECO:0000259" key="14">
    <source>
        <dbReference type="Pfam" id="PF04810"/>
    </source>
</evidence>
<dbReference type="InterPro" id="IPR007123">
    <property type="entry name" value="Gelsolin-like_dom"/>
</dbReference>
<dbReference type="GO" id="GO:0005789">
    <property type="term" value="C:endoplasmic reticulum membrane"/>
    <property type="evidence" value="ECO:0007669"/>
    <property type="project" value="UniProtKB-SubCell"/>
</dbReference>
<accession>F0WQ46</accession>
<dbReference type="SUPFAM" id="SSF82919">
    <property type="entry name" value="Zn-finger domain of Sec23/24"/>
    <property type="match status" value="1"/>
</dbReference>
<dbReference type="Gene3D" id="1.20.120.730">
    <property type="entry name" value="Sec23/Sec24 helical domain"/>
    <property type="match status" value="1"/>
</dbReference>
<evidence type="ECO:0000256" key="1">
    <source>
        <dbReference type="ARBA" id="ARBA00004394"/>
    </source>
</evidence>
<dbReference type="SUPFAM" id="SSF81811">
    <property type="entry name" value="Helical domain of Sec23/24"/>
    <property type="match status" value="1"/>
</dbReference>
<dbReference type="Gene3D" id="3.40.50.410">
    <property type="entry name" value="von Willebrand factor, type A domain"/>
    <property type="match status" value="1"/>
</dbReference>
<dbReference type="EMBL" id="FR824239">
    <property type="protein sequence ID" value="CCA23451.1"/>
    <property type="molecule type" value="Genomic_DNA"/>
</dbReference>
<dbReference type="HOGENOM" id="CLU_004589_4_0_1"/>
<dbReference type="GO" id="GO:0090110">
    <property type="term" value="P:COPII-coated vesicle cargo loading"/>
    <property type="evidence" value="ECO:0007669"/>
    <property type="project" value="TreeGrafter"/>
</dbReference>
<evidence type="ECO:0000256" key="9">
    <source>
        <dbReference type="ARBA" id="ARBA00022927"/>
    </source>
</evidence>